<dbReference type="Gene3D" id="1.20.120.330">
    <property type="entry name" value="Nucleotidyltransferases domain 2"/>
    <property type="match status" value="1"/>
</dbReference>
<protein>
    <submittedName>
        <fullName evidence="2">HEPN domain-containing protein</fullName>
    </submittedName>
</protein>
<feature type="domain" description="HEPN" evidence="1">
    <location>
        <begin position="33"/>
        <end position="119"/>
    </location>
</feature>
<evidence type="ECO:0000313" key="2">
    <source>
        <dbReference type="EMBL" id="QRJ62941.1"/>
    </source>
</evidence>
<evidence type="ECO:0000313" key="3">
    <source>
        <dbReference type="Proteomes" id="UP000663444"/>
    </source>
</evidence>
<name>A0A974PX49_9RHOO</name>
<dbReference type="InterPro" id="IPR007842">
    <property type="entry name" value="HEPN_dom"/>
</dbReference>
<proteinExistence type="predicted"/>
<dbReference type="KEGG" id="ares:IWH25_14425"/>
<dbReference type="Pfam" id="PF05168">
    <property type="entry name" value="HEPN"/>
    <property type="match status" value="1"/>
</dbReference>
<dbReference type="EMBL" id="CP064781">
    <property type="protein sequence ID" value="QRJ62941.1"/>
    <property type="molecule type" value="Genomic_DNA"/>
</dbReference>
<reference evidence="2" key="1">
    <citation type="submission" date="2020-11" db="EMBL/GenBank/DDBJ databases">
        <title>Azospira restricta DSM 18626 genome sequence.</title>
        <authorList>
            <person name="Moe W.M."/>
        </authorList>
    </citation>
    <scope>NUCLEOTIDE SEQUENCE</scope>
    <source>
        <strain evidence="2">DSM 18626</strain>
    </source>
</reference>
<evidence type="ECO:0000259" key="1">
    <source>
        <dbReference type="Pfam" id="PF05168"/>
    </source>
</evidence>
<dbReference type="SUPFAM" id="SSF81593">
    <property type="entry name" value="Nucleotidyltransferase substrate binding subunit/domain"/>
    <property type="match status" value="1"/>
</dbReference>
<keyword evidence="3" id="KW-1185">Reference proteome</keyword>
<sequence>MNPREIAAEQAQELLAAAARDEVTFHILRKASEAPLETTLFHAQQAVEKGLKAVLVSAGVVFRRTHDLLELLDLAGAQKIAVPLERTLLARLAPYAVEFRYLGTAAPKVSLEEADAAVDALMAWARLQVEAGKGDSE</sequence>
<gene>
    <name evidence="2" type="ORF">IWH25_14425</name>
</gene>
<dbReference type="Proteomes" id="UP000663444">
    <property type="component" value="Chromosome"/>
</dbReference>
<accession>A0A974PX49</accession>
<dbReference type="AlphaFoldDB" id="A0A974PX49"/>
<dbReference type="RefSeq" id="WP_203386468.1">
    <property type="nucleotide sequence ID" value="NZ_CP064781.1"/>
</dbReference>
<organism evidence="2 3">
    <name type="scientific">Azospira restricta</name>
    <dbReference type="NCBI Taxonomy" id="404405"/>
    <lineage>
        <taxon>Bacteria</taxon>
        <taxon>Pseudomonadati</taxon>
        <taxon>Pseudomonadota</taxon>
        <taxon>Betaproteobacteria</taxon>
        <taxon>Rhodocyclales</taxon>
        <taxon>Rhodocyclaceae</taxon>
        <taxon>Azospira</taxon>
    </lineage>
</organism>